<reference evidence="1" key="1">
    <citation type="submission" date="2023-07" db="EMBL/GenBank/DDBJ databases">
        <title>Sorghum-associated microbial communities from plants grown in Nebraska, USA.</title>
        <authorList>
            <person name="Schachtman D."/>
        </authorList>
    </citation>
    <scope>NUCLEOTIDE SEQUENCE</scope>
    <source>
        <strain evidence="1">2697</strain>
    </source>
</reference>
<proteinExistence type="predicted"/>
<comment type="caution">
    <text evidence="1">The sequence shown here is derived from an EMBL/GenBank/DDBJ whole genome shotgun (WGS) entry which is preliminary data.</text>
</comment>
<sequence>MQKTIKLIVLAALCLNFTALAQHPQAKQPHNKQDTTTKVLNEVTINAGYYTVKQRELTGNITKITAKTIEKQPINNPLQALQNRVAGLEITQLTGVPGGGYKVQIRGRNSISSGNAPLYLVDGVTYPSSRINTANSSILGDASPLSLVNPADIESIEVLKDADATAIYGSRGANGVILITTKKGALGEIRIEGSTSYGFAQLGHKLQLMNTRQYLAMRTEALKNSGLSPSAADMDLTAWDQDKYTDWQDLLIGGTANISNSAVKISGGTTKSSYLLGANYYTEGTVFPGSFGFKRGGAHSNINFGGAKSPFKASFTASYTYSSNNLPSIEPTTNIVRTPNAPDVYDQYGNLHWYHNNLAIGSNPIANLLNTTVSKGDNLLANADLSYRILKGLILKASIGYTTLKREELSKLPNAARNPATNPNPANRQSQFGNISNSSYVAEPQLTYEHKIGAGKLNALAGLSFQESTAQYRNIFAANFSSDELMENISSASVFSINENSYTKYKYTAVFARLNYSLKARYYFNLTGRRDGSSRFGPGRQFANFGAVGAAWIFSDEELIRRHLPFLSFGKLRASYGITGNDQIADYQYMQLYSGSSSYQGSPSIYINRIANPDFAWETNIKAEAALQLGFLQDRINMQLAYFRNRSSNQLLGTPLPPSVGAASIIANLPATVQNTGLEFETSVGLISSKKWNWQTSFNFTLPKNKLLSYPDLANSGNATSYIIGQPLDIRRYYNTYVDPQTGVYVAEDIDGNGLRNDADRYLYKFMGQVFYGGWQNTVQYKSFSLDFLISFVKQNGNSLLSGIGLSPGFFLAASPVSNQPVALLNRWQNPGDATDIPKFSGNIAGFTNFGIGSKEGSQSVSDNSFARLKNVSLSYQFSKQWLNRLKIKYLDLNLQGQNLLTLTGFKGLDPENPGSLASKLPPLQTLTIGLKLIL</sequence>
<accession>A0ACC6KVB7</accession>
<evidence type="ECO:0000313" key="1">
    <source>
        <dbReference type="EMBL" id="MDR6783313.1"/>
    </source>
</evidence>
<protein>
    <submittedName>
        <fullName evidence="1">TonB-linked SusC/RagA family outer membrane protein</fullName>
    </submittedName>
</protein>
<keyword evidence="2" id="KW-1185">Reference proteome</keyword>
<evidence type="ECO:0000313" key="2">
    <source>
        <dbReference type="Proteomes" id="UP001246858"/>
    </source>
</evidence>
<dbReference type="Proteomes" id="UP001246858">
    <property type="component" value="Unassembled WGS sequence"/>
</dbReference>
<organism evidence="1 2">
    <name type="scientific">Pedobacter africanus</name>
    <dbReference type="NCBI Taxonomy" id="151894"/>
    <lineage>
        <taxon>Bacteria</taxon>
        <taxon>Pseudomonadati</taxon>
        <taxon>Bacteroidota</taxon>
        <taxon>Sphingobacteriia</taxon>
        <taxon>Sphingobacteriales</taxon>
        <taxon>Sphingobacteriaceae</taxon>
        <taxon>Pedobacter</taxon>
    </lineage>
</organism>
<gene>
    <name evidence="1" type="ORF">J2X78_001865</name>
</gene>
<dbReference type="EMBL" id="JAVDTF010000001">
    <property type="protein sequence ID" value="MDR6783313.1"/>
    <property type="molecule type" value="Genomic_DNA"/>
</dbReference>
<name>A0ACC6KVB7_9SPHI</name>